<name>F2CST1_HORVV</name>
<dbReference type="Pfam" id="PF14009">
    <property type="entry name" value="PADRE"/>
    <property type="match status" value="1"/>
</dbReference>
<dbReference type="EMBL" id="AK354683">
    <property type="protein sequence ID" value="BAJ85902.1"/>
    <property type="molecule type" value="mRNA"/>
</dbReference>
<evidence type="ECO:0000313" key="1">
    <source>
        <dbReference type="EMBL" id="BAJ85902.1"/>
    </source>
</evidence>
<sequence>MGNGLSPCVSVPAGADAPAAARLVYWGGRTRALPVTDDEEEGEGNGGVSCTAADVTAELLPGDHVVCPADSFFVGLPVPVASPGERLLPGRTYFVLPRRLLSSPSPGGNGNGNGKAAVLTAATLASLSAAPGGRKTVQLAGPGQCPFEYVKGGEDGAAALIRVLPQFIEKVITCDGANGDGDAAGRRGSGKAAASATELCSTPELKRHYAQLVGAKGRTWSPRLETISERSKRRIFPSPARLLLSSQ</sequence>
<proteinExistence type="evidence at transcript level"/>
<accession>F2CST1</accession>
<protein>
    <submittedName>
        <fullName evidence="1">Predicted protein</fullName>
    </submittedName>
</protein>
<dbReference type="InterPro" id="IPR025322">
    <property type="entry name" value="PADRE_dom"/>
</dbReference>
<reference evidence="1" key="1">
    <citation type="journal article" date="2011" name="Plant Physiol.">
        <title>Comprehensive sequence analysis of 24,783 barley full-length cDNAs derived from 12 clone libraries.</title>
        <authorList>
            <person name="Matsumoto T."/>
            <person name="Tanaka T."/>
            <person name="Sakai H."/>
            <person name="Amano N."/>
            <person name="Kanamori H."/>
            <person name="Kurita K."/>
            <person name="Kikuta A."/>
            <person name="Kamiya K."/>
            <person name="Yamamoto M."/>
            <person name="Ikawa H."/>
            <person name="Fujii N."/>
            <person name="Hori K."/>
            <person name="Itoh T."/>
            <person name="Sato K."/>
        </authorList>
    </citation>
    <scope>NUCLEOTIDE SEQUENCE</scope>
    <source>
        <tissue evidence="1">Shoot</tissue>
    </source>
</reference>
<dbReference type="AlphaFoldDB" id="F2CST1"/>
<organism evidence="1">
    <name type="scientific">Hordeum vulgare subsp. vulgare</name>
    <name type="common">Domesticated barley</name>
    <dbReference type="NCBI Taxonomy" id="112509"/>
    <lineage>
        <taxon>Eukaryota</taxon>
        <taxon>Viridiplantae</taxon>
        <taxon>Streptophyta</taxon>
        <taxon>Embryophyta</taxon>
        <taxon>Tracheophyta</taxon>
        <taxon>Spermatophyta</taxon>
        <taxon>Magnoliopsida</taxon>
        <taxon>Liliopsida</taxon>
        <taxon>Poales</taxon>
        <taxon>Poaceae</taxon>
        <taxon>BOP clade</taxon>
        <taxon>Pooideae</taxon>
        <taxon>Triticodae</taxon>
        <taxon>Triticeae</taxon>
        <taxon>Hordeinae</taxon>
        <taxon>Hordeum</taxon>
    </lineage>
</organism>
<dbReference type="PANTHER" id="PTHR33052">
    <property type="entry name" value="DUF4228 DOMAIN PROTEIN-RELATED"/>
    <property type="match status" value="1"/>
</dbReference>